<dbReference type="GO" id="GO:0016020">
    <property type="term" value="C:membrane"/>
    <property type="evidence" value="ECO:0007669"/>
    <property type="project" value="InterPro"/>
</dbReference>
<dbReference type="GO" id="GO:0005737">
    <property type="term" value="C:cytoplasm"/>
    <property type="evidence" value="ECO:0007669"/>
    <property type="project" value="UniProtKB-SubCell"/>
</dbReference>
<comment type="subcellular location">
    <subcellularLocation>
        <location evidence="1">Cytoplasm</location>
    </subcellularLocation>
</comment>
<dbReference type="PANTHER" id="PTHR33799:SF1">
    <property type="entry name" value="PTS SYSTEM MANNOSE-SPECIFIC EIIAB COMPONENT-RELATED"/>
    <property type="match status" value="1"/>
</dbReference>
<dbReference type="Proteomes" id="UP001205843">
    <property type="component" value="Unassembled WGS sequence"/>
</dbReference>
<dbReference type="EMBL" id="JALJXV010000002">
    <property type="protein sequence ID" value="MCP1673897.1"/>
    <property type="molecule type" value="Genomic_DNA"/>
</dbReference>
<dbReference type="GO" id="GO:0016301">
    <property type="term" value="F:kinase activity"/>
    <property type="evidence" value="ECO:0007669"/>
    <property type="project" value="UniProtKB-KW"/>
</dbReference>
<evidence type="ECO:0000256" key="2">
    <source>
        <dbReference type="ARBA" id="ARBA00022448"/>
    </source>
</evidence>
<accession>A0AAE3KFC3</accession>
<keyword evidence="5" id="KW-0808">Transferase</keyword>
<dbReference type="PANTHER" id="PTHR33799">
    <property type="entry name" value="PTS PERMEASE-RELATED-RELATED"/>
    <property type="match status" value="1"/>
</dbReference>
<dbReference type="AlphaFoldDB" id="A0AAE3KFC3"/>
<feature type="domain" description="PTS EIIA type-4" evidence="8">
    <location>
        <begin position="2"/>
        <end position="124"/>
    </location>
</feature>
<evidence type="ECO:0000259" key="8">
    <source>
        <dbReference type="PROSITE" id="PS51096"/>
    </source>
</evidence>
<dbReference type="Gene3D" id="3.40.50.510">
    <property type="entry name" value="Phosphotransferase system, mannose-type IIA component"/>
    <property type="match status" value="1"/>
</dbReference>
<evidence type="ECO:0000256" key="5">
    <source>
        <dbReference type="ARBA" id="ARBA00022679"/>
    </source>
</evidence>
<sequence>MSVGILLVTHNAIGQQLLETAKSTLGFCPVQTGSLAVTQDVDPDGVERNAVQMLETLDTGDGVLVLTDAYGSTPSNVACRLARRERICVIAGVNLPMLLRVFNYPRLSLHELAEKALTGGQDGVVMVQTNE</sequence>
<evidence type="ECO:0000256" key="7">
    <source>
        <dbReference type="ARBA" id="ARBA00022777"/>
    </source>
</evidence>
<comment type="caution">
    <text evidence="9">The sequence shown here is derived from an EMBL/GenBank/DDBJ whole genome shotgun (WGS) entry which is preliminary data.</text>
</comment>
<dbReference type="PROSITE" id="PS51096">
    <property type="entry name" value="PTS_EIIA_TYPE_4"/>
    <property type="match status" value="1"/>
</dbReference>
<evidence type="ECO:0000313" key="10">
    <source>
        <dbReference type="Proteomes" id="UP001205843"/>
    </source>
</evidence>
<reference evidence="9" key="1">
    <citation type="submission" date="2022-03" db="EMBL/GenBank/DDBJ databases">
        <title>Genomic Encyclopedia of Type Strains, Phase III (KMG-III): the genomes of soil and plant-associated and newly described type strains.</title>
        <authorList>
            <person name="Whitman W."/>
        </authorList>
    </citation>
    <scope>NUCLEOTIDE SEQUENCE</scope>
    <source>
        <strain evidence="9">ANL 6-2</strain>
    </source>
</reference>
<keyword evidence="4" id="KW-0762">Sugar transport</keyword>
<keyword evidence="6" id="KW-0598">Phosphotransferase system</keyword>
<evidence type="ECO:0000256" key="1">
    <source>
        <dbReference type="ARBA" id="ARBA00004496"/>
    </source>
</evidence>
<dbReference type="InterPro" id="IPR033887">
    <property type="entry name" value="PTS_IIA_man"/>
</dbReference>
<organism evidence="9 10">
    <name type="scientific">Natronocella acetinitrilica</name>
    <dbReference type="NCBI Taxonomy" id="414046"/>
    <lineage>
        <taxon>Bacteria</taxon>
        <taxon>Pseudomonadati</taxon>
        <taxon>Pseudomonadota</taxon>
        <taxon>Gammaproteobacteria</taxon>
        <taxon>Chromatiales</taxon>
        <taxon>Ectothiorhodospiraceae</taxon>
        <taxon>Natronocella</taxon>
    </lineage>
</organism>
<evidence type="ECO:0000256" key="4">
    <source>
        <dbReference type="ARBA" id="ARBA00022597"/>
    </source>
</evidence>
<dbReference type="SUPFAM" id="SSF53062">
    <property type="entry name" value="PTS system fructose IIA component-like"/>
    <property type="match status" value="1"/>
</dbReference>
<keyword evidence="3" id="KW-0963">Cytoplasm</keyword>
<dbReference type="CDD" id="cd00006">
    <property type="entry name" value="PTS_IIA_man"/>
    <property type="match status" value="1"/>
</dbReference>
<dbReference type="GO" id="GO:0009401">
    <property type="term" value="P:phosphoenolpyruvate-dependent sugar phosphotransferase system"/>
    <property type="evidence" value="ECO:0007669"/>
    <property type="project" value="UniProtKB-KW"/>
</dbReference>
<proteinExistence type="predicted"/>
<dbReference type="RefSeq" id="WP_253475163.1">
    <property type="nucleotide sequence ID" value="NZ_JALJXV010000002.1"/>
</dbReference>
<protein>
    <submittedName>
        <fullName evidence="9">PTS system ascorbate-specific IIA component</fullName>
    </submittedName>
</protein>
<dbReference type="InterPro" id="IPR004701">
    <property type="entry name" value="PTS_EIIA_man-typ"/>
</dbReference>
<gene>
    <name evidence="9" type="ORF">J2T57_000996</name>
</gene>
<evidence type="ECO:0000256" key="6">
    <source>
        <dbReference type="ARBA" id="ARBA00022683"/>
    </source>
</evidence>
<dbReference type="Pfam" id="PF03610">
    <property type="entry name" value="EIIA-man"/>
    <property type="match status" value="1"/>
</dbReference>
<dbReference type="InterPro" id="IPR036662">
    <property type="entry name" value="PTS_EIIA_man-typ_sf"/>
</dbReference>
<keyword evidence="2" id="KW-0813">Transport</keyword>
<evidence type="ECO:0000313" key="9">
    <source>
        <dbReference type="EMBL" id="MCP1673897.1"/>
    </source>
</evidence>
<name>A0AAE3KFC3_9GAMM</name>
<keyword evidence="7" id="KW-0418">Kinase</keyword>
<evidence type="ECO:0000256" key="3">
    <source>
        <dbReference type="ARBA" id="ARBA00022490"/>
    </source>
</evidence>
<keyword evidence="10" id="KW-1185">Reference proteome</keyword>
<dbReference type="InterPro" id="IPR051471">
    <property type="entry name" value="Bacterial_PTS_sugar_comp"/>
</dbReference>